<evidence type="ECO:0000313" key="2">
    <source>
        <dbReference type="Proteomes" id="UP000044136"/>
    </source>
</evidence>
<dbReference type="Proteomes" id="UP000044136">
    <property type="component" value="Unassembled WGS sequence"/>
</dbReference>
<evidence type="ECO:0000313" key="1">
    <source>
        <dbReference type="EMBL" id="CEA02080.1"/>
    </source>
</evidence>
<keyword evidence="2" id="KW-1185">Reference proteome</keyword>
<gene>
    <name evidence="1" type="ORF">BN1048_01591</name>
</gene>
<dbReference type="HOGENOM" id="CLU_2355957_0_0_9"/>
<dbReference type="RefSeq" id="WP_035810088.1">
    <property type="nucleotide sequence ID" value="NZ_CCSE01000001.1"/>
</dbReference>
<organism evidence="1 2">
    <name type="scientific">Jeotgalicoccus saudimassiliensis</name>
    <dbReference type="NCBI Taxonomy" id="1461582"/>
    <lineage>
        <taxon>Bacteria</taxon>
        <taxon>Bacillati</taxon>
        <taxon>Bacillota</taxon>
        <taxon>Bacilli</taxon>
        <taxon>Bacillales</taxon>
        <taxon>Staphylococcaceae</taxon>
        <taxon>Jeotgalicoccus</taxon>
    </lineage>
</organism>
<accession>A0A078M747</accession>
<reference evidence="1 2" key="1">
    <citation type="submission" date="2014-07" db="EMBL/GenBank/DDBJ databases">
        <authorList>
            <person name="Urmite Genomes Urmite Genomes"/>
        </authorList>
    </citation>
    <scope>NUCLEOTIDE SEQUENCE [LARGE SCALE GENOMIC DNA]</scope>
    <source>
        <strain evidence="1 2">13MG44_air</strain>
    </source>
</reference>
<protein>
    <submittedName>
        <fullName evidence="1">Uncharacterized protein</fullName>
    </submittedName>
</protein>
<name>A0A078M747_9STAP</name>
<sequence>MEIKNIEPSAITDFENELQLENVKYLTLCTEEGIIAYLAGISSEVDNEINVHYGFVNDFNEPVAKQMYELFMTHNISEDITFNPESDAEEKFIESL</sequence>
<dbReference type="AlphaFoldDB" id="A0A078M747"/>
<dbReference type="OrthoDB" id="2418162at2"/>
<proteinExistence type="predicted"/>
<dbReference type="EMBL" id="CCSE01000001">
    <property type="protein sequence ID" value="CEA02080.1"/>
    <property type="molecule type" value="Genomic_DNA"/>
</dbReference>